<accession>A0AAV3ZX02</accession>
<dbReference type="EMBL" id="BLXT01002928">
    <property type="protein sequence ID" value="GFN98967.1"/>
    <property type="molecule type" value="Genomic_DNA"/>
</dbReference>
<evidence type="ECO:0000256" key="1">
    <source>
        <dbReference type="SAM" id="MobiDB-lite"/>
    </source>
</evidence>
<sequence length="81" mass="9316">MLAVLISRSKDYRVPGPHDDLLTRVKRRNLKWYGHIDRSRGLARNSARGEKKKEKKNKMGGQHQGLDTSDHPRPREGSKAQ</sequence>
<feature type="compositionally biased region" description="Basic and acidic residues" evidence="1">
    <location>
        <begin position="68"/>
        <end position="81"/>
    </location>
</feature>
<feature type="region of interest" description="Disordered" evidence="1">
    <location>
        <begin position="33"/>
        <end position="81"/>
    </location>
</feature>
<evidence type="ECO:0000313" key="3">
    <source>
        <dbReference type="Proteomes" id="UP000735302"/>
    </source>
</evidence>
<protein>
    <submittedName>
        <fullName evidence="2">Uncharacterized protein</fullName>
    </submittedName>
</protein>
<dbReference type="AlphaFoldDB" id="A0AAV3ZX02"/>
<keyword evidence="3" id="KW-1185">Reference proteome</keyword>
<proteinExistence type="predicted"/>
<evidence type="ECO:0000313" key="2">
    <source>
        <dbReference type="EMBL" id="GFN98967.1"/>
    </source>
</evidence>
<comment type="caution">
    <text evidence="2">The sequence shown here is derived from an EMBL/GenBank/DDBJ whole genome shotgun (WGS) entry which is preliminary data.</text>
</comment>
<gene>
    <name evidence="2" type="ORF">PoB_002547300</name>
</gene>
<dbReference type="Proteomes" id="UP000735302">
    <property type="component" value="Unassembled WGS sequence"/>
</dbReference>
<name>A0AAV3ZX02_9GAST</name>
<organism evidence="2 3">
    <name type="scientific">Plakobranchus ocellatus</name>
    <dbReference type="NCBI Taxonomy" id="259542"/>
    <lineage>
        <taxon>Eukaryota</taxon>
        <taxon>Metazoa</taxon>
        <taxon>Spiralia</taxon>
        <taxon>Lophotrochozoa</taxon>
        <taxon>Mollusca</taxon>
        <taxon>Gastropoda</taxon>
        <taxon>Heterobranchia</taxon>
        <taxon>Euthyneura</taxon>
        <taxon>Panpulmonata</taxon>
        <taxon>Sacoglossa</taxon>
        <taxon>Placobranchoidea</taxon>
        <taxon>Plakobranchidae</taxon>
        <taxon>Plakobranchus</taxon>
    </lineage>
</organism>
<reference evidence="2 3" key="1">
    <citation type="journal article" date="2021" name="Elife">
        <title>Chloroplast acquisition without the gene transfer in kleptoplastic sea slugs, Plakobranchus ocellatus.</title>
        <authorList>
            <person name="Maeda T."/>
            <person name="Takahashi S."/>
            <person name="Yoshida T."/>
            <person name="Shimamura S."/>
            <person name="Takaki Y."/>
            <person name="Nagai Y."/>
            <person name="Toyoda A."/>
            <person name="Suzuki Y."/>
            <person name="Arimoto A."/>
            <person name="Ishii H."/>
            <person name="Satoh N."/>
            <person name="Nishiyama T."/>
            <person name="Hasebe M."/>
            <person name="Maruyama T."/>
            <person name="Minagawa J."/>
            <person name="Obokata J."/>
            <person name="Shigenobu S."/>
        </authorList>
    </citation>
    <scope>NUCLEOTIDE SEQUENCE [LARGE SCALE GENOMIC DNA]</scope>
</reference>